<dbReference type="Proteomes" id="UP000886124">
    <property type="component" value="Unassembled WGS sequence"/>
</dbReference>
<organism evidence="6">
    <name type="scientific">Caldithrix abyssi</name>
    <dbReference type="NCBI Taxonomy" id="187145"/>
    <lineage>
        <taxon>Bacteria</taxon>
        <taxon>Pseudomonadati</taxon>
        <taxon>Calditrichota</taxon>
        <taxon>Calditrichia</taxon>
        <taxon>Calditrichales</taxon>
        <taxon>Calditrichaceae</taxon>
        <taxon>Caldithrix</taxon>
    </lineage>
</organism>
<dbReference type="Gene3D" id="2.30.38.10">
    <property type="entry name" value="Luciferase, Domain 3"/>
    <property type="match status" value="1"/>
</dbReference>
<dbReference type="FunFam" id="3.30.559.10:FF:000012">
    <property type="entry name" value="Non-ribosomal peptide synthetase"/>
    <property type="match status" value="1"/>
</dbReference>
<dbReference type="FunFam" id="3.40.50.980:FF:000001">
    <property type="entry name" value="Non-ribosomal peptide synthetase"/>
    <property type="match status" value="1"/>
</dbReference>
<dbReference type="Gene3D" id="3.30.559.10">
    <property type="entry name" value="Chloramphenicol acetyltransferase-like domain"/>
    <property type="match status" value="1"/>
</dbReference>
<feature type="non-terminal residue" evidence="6">
    <location>
        <position position="857"/>
    </location>
</feature>
<dbReference type="GO" id="GO:0031177">
    <property type="term" value="F:phosphopantetheine binding"/>
    <property type="evidence" value="ECO:0007669"/>
    <property type="project" value="InterPro"/>
</dbReference>
<dbReference type="GO" id="GO:0044550">
    <property type="term" value="P:secondary metabolite biosynthetic process"/>
    <property type="evidence" value="ECO:0007669"/>
    <property type="project" value="UniProtKB-ARBA"/>
</dbReference>
<dbReference type="InterPro" id="IPR010071">
    <property type="entry name" value="AA_adenyl_dom"/>
</dbReference>
<dbReference type="InterPro" id="IPR023213">
    <property type="entry name" value="CAT-like_dom_sf"/>
</dbReference>
<dbReference type="InterPro" id="IPR036736">
    <property type="entry name" value="ACP-like_sf"/>
</dbReference>
<comment type="caution">
    <text evidence="6">The sequence shown here is derived from an EMBL/GenBank/DDBJ whole genome shotgun (WGS) entry which is preliminary data.</text>
</comment>
<protein>
    <submittedName>
        <fullName evidence="6">Amino acid adenylation domain-containing protein</fullName>
    </submittedName>
</protein>
<dbReference type="Pfam" id="PF13193">
    <property type="entry name" value="AMP-binding_C"/>
    <property type="match status" value="1"/>
</dbReference>
<dbReference type="CDD" id="cd19531">
    <property type="entry name" value="LCL_NRPS-like"/>
    <property type="match status" value="1"/>
</dbReference>
<dbReference type="InterPro" id="IPR020806">
    <property type="entry name" value="PKS_PP-bd"/>
</dbReference>
<evidence type="ECO:0000256" key="2">
    <source>
        <dbReference type="ARBA" id="ARBA00006432"/>
    </source>
</evidence>
<dbReference type="Pfam" id="PF00668">
    <property type="entry name" value="Condensation"/>
    <property type="match status" value="1"/>
</dbReference>
<dbReference type="GO" id="GO:0043041">
    <property type="term" value="P:amino acid activation for nonribosomal peptide biosynthetic process"/>
    <property type="evidence" value="ECO:0007669"/>
    <property type="project" value="TreeGrafter"/>
</dbReference>
<dbReference type="Gene3D" id="3.40.50.980">
    <property type="match status" value="2"/>
</dbReference>
<reference evidence="6" key="1">
    <citation type="journal article" date="2020" name="mSystems">
        <title>Genome- and Community-Level Interaction Insights into Carbon Utilization and Element Cycling Functions of Hydrothermarchaeota in Hydrothermal Sediment.</title>
        <authorList>
            <person name="Zhou Z."/>
            <person name="Liu Y."/>
            <person name="Xu W."/>
            <person name="Pan J."/>
            <person name="Luo Z.H."/>
            <person name="Li M."/>
        </authorList>
    </citation>
    <scope>NUCLEOTIDE SEQUENCE [LARGE SCALE GENOMIC DNA]</scope>
    <source>
        <strain evidence="6">HyVt-527</strain>
    </source>
</reference>
<dbReference type="EMBL" id="DROD01000267">
    <property type="protein sequence ID" value="HHJ52330.1"/>
    <property type="molecule type" value="Genomic_DNA"/>
</dbReference>
<dbReference type="Gene3D" id="1.10.1200.10">
    <property type="entry name" value="ACP-like"/>
    <property type="match status" value="1"/>
</dbReference>
<evidence type="ECO:0000256" key="3">
    <source>
        <dbReference type="ARBA" id="ARBA00022450"/>
    </source>
</evidence>
<dbReference type="GO" id="GO:0003824">
    <property type="term" value="F:catalytic activity"/>
    <property type="evidence" value="ECO:0007669"/>
    <property type="project" value="InterPro"/>
</dbReference>
<dbReference type="FunFam" id="2.30.38.10:FF:000001">
    <property type="entry name" value="Non-ribosomal peptide synthetase PvdI"/>
    <property type="match status" value="1"/>
</dbReference>
<accession>A0A7V5PP87</accession>
<dbReference type="CDD" id="cd05930">
    <property type="entry name" value="A_NRPS"/>
    <property type="match status" value="1"/>
</dbReference>
<dbReference type="PROSITE" id="PS50075">
    <property type="entry name" value="CARRIER"/>
    <property type="match status" value="1"/>
</dbReference>
<dbReference type="FunFam" id="3.40.50.12780:FF:000012">
    <property type="entry name" value="Non-ribosomal peptide synthetase"/>
    <property type="match status" value="1"/>
</dbReference>
<dbReference type="Gene3D" id="3.30.300.30">
    <property type="match status" value="1"/>
</dbReference>
<keyword evidence="4" id="KW-0597">Phosphoprotein</keyword>
<evidence type="ECO:0000259" key="5">
    <source>
        <dbReference type="PROSITE" id="PS50075"/>
    </source>
</evidence>
<sequence length="857" mass="96057">EPQQNINRYSLLTTIQRRELLKQLQPRPAELDEPAVIHRWFEVQAQRFSAKTALVYYDRQLTFDELNRKANRLAHYLIDRGVKPETMVGISLNRSPEMVIALLGVLKAGGVYVPIDPNYPPERIRYILQDSGINLLLTQEALKDHFGDEDVEPVALDEQWQEIEAFPDANPQQTVLPENLAYMIYTSGSTGKPKGTMLQHRGLCNLTRFQIKDFKLDETSRVLQFASFSFDASVSEIFTTLISGGTLYLADREDMLPGPSLINLLKENEISVVTLPPSVSILLKNETFPALKTLISAGEACPPDLANHWSKGRRFLNAYGPTENTVCASSFAVTEEITAARVPIGKAIDNVQLLVLDESGNLLPPGVPGELHIGGLSLARGYFHQPALTAEKFIPNPYSETPGARLYKTGDLARYLPDGNLEFLGRIDHQVKVRGFRIELGEIESVLREHPAVAQAVVMAREGNLAAYLVAQSDAELNGETLRAFCRDRLPDYMVPAAFVELDEIPLTPNGKIDYRALPEPDFAALQSEDVFTAPRTSEEELLAGIFGDVLRLDRVSVTRSFFDMGGHSLLATQLVSRIRDVFGVDIPLISVFEAPSVAQLVTVIEQERLKQKSKHLPPLEPVPRGEDIPLSFAQQRLWFLDQLAPDNATYNIPTALKVIGAFDLQAFEKTLNFLVRRHETLRTTFGNKNGQPVQIIKPELTVRPQVVDLSGLAEEEKEARARELATADAMEPFDLEIGPLFRTKIVKLSDREHVVLFNMHHIISDGWSVSVLIREFASVYESYSKGETPRLPDLRIQYADFAAWQRAWLQGEVLEEQINYWKNTIGVNPEPLNLPTDFPRPPVQTFRGASLARNYP</sequence>
<dbReference type="PANTHER" id="PTHR45527:SF1">
    <property type="entry name" value="FATTY ACID SYNTHASE"/>
    <property type="match status" value="1"/>
</dbReference>
<comment type="cofactor">
    <cofactor evidence="1">
        <name>pantetheine 4'-phosphate</name>
        <dbReference type="ChEBI" id="CHEBI:47942"/>
    </cofactor>
</comment>
<keyword evidence="3" id="KW-0596">Phosphopantetheine</keyword>
<dbReference type="InterPro" id="IPR006162">
    <property type="entry name" value="Ppantetheine_attach_site"/>
</dbReference>
<dbReference type="InterPro" id="IPR009081">
    <property type="entry name" value="PP-bd_ACP"/>
</dbReference>
<dbReference type="PROSITE" id="PS00012">
    <property type="entry name" value="PHOSPHOPANTETHEINE"/>
    <property type="match status" value="1"/>
</dbReference>
<dbReference type="NCBIfam" id="TIGR01733">
    <property type="entry name" value="AA-adenyl-dom"/>
    <property type="match status" value="1"/>
</dbReference>
<dbReference type="FunFam" id="1.10.1200.10:FF:000005">
    <property type="entry name" value="Nonribosomal peptide synthetase 1"/>
    <property type="match status" value="1"/>
</dbReference>
<dbReference type="PROSITE" id="PS00455">
    <property type="entry name" value="AMP_BINDING"/>
    <property type="match status" value="1"/>
</dbReference>
<dbReference type="InterPro" id="IPR001242">
    <property type="entry name" value="Condensation_dom"/>
</dbReference>
<dbReference type="PANTHER" id="PTHR45527">
    <property type="entry name" value="NONRIBOSOMAL PEPTIDE SYNTHETASE"/>
    <property type="match status" value="1"/>
</dbReference>
<dbReference type="Gene3D" id="3.30.559.30">
    <property type="entry name" value="Nonribosomal peptide synthetase, condensation domain"/>
    <property type="match status" value="1"/>
</dbReference>
<dbReference type="AlphaFoldDB" id="A0A7V5PP87"/>
<dbReference type="InterPro" id="IPR045851">
    <property type="entry name" value="AMP-bd_C_sf"/>
</dbReference>
<name>A0A7V5PP87_CALAY</name>
<feature type="domain" description="Carrier" evidence="5">
    <location>
        <begin position="534"/>
        <end position="609"/>
    </location>
</feature>
<dbReference type="SUPFAM" id="SSF47336">
    <property type="entry name" value="ACP-like"/>
    <property type="match status" value="1"/>
</dbReference>
<dbReference type="InterPro" id="IPR025110">
    <property type="entry name" value="AMP-bd_C"/>
</dbReference>
<comment type="similarity">
    <text evidence="2">Belongs to the ATP-dependent AMP-binding enzyme family.</text>
</comment>
<evidence type="ECO:0000256" key="1">
    <source>
        <dbReference type="ARBA" id="ARBA00001957"/>
    </source>
</evidence>
<dbReference type="SUPFAM" id="SSF52777">
    <property type="entry name" value="CoA-dependent acyltransferases"/>
    <property type="match status" value="1"/>
</dbReference>
<gene>
    <name evidence="6" type="ORF">ENJ89_03975</name>
</gene>
<proteinExistence type="inferred from homology"/>
<evidence type="ECO:0000256" key="4">
    <source>
        <dbReference type="ARBA" id="ARBA00022553"/>
    </source>
</evidence>
<dbReference type="FunFam" id="3.30.300.30:FF:000010">
    <property type="entry name" value="Enterobactin synthetase component F"/>
    <property type="match status" value="1"/>
</dbReference>
<dbReference type="GO" id="GO:0005829">
    <property type="term" value="C:cytosol"/>
    <property type="evidence" value="ECO:0007669"/>
    <property type="project" value="TreeGrafter"/>
</dbReference>
<dbReference type="Pfam" id="PF00501">
    <property type="entry name" value="AMP-binding"/>
    <property type="match status" value="1"/>
</dbReference>
<evidence type="ECO:0000313" key="6">
    <source>
        <dbReference type="EMBL" id="HHJ52330.1"/>
    </source>
</evidence>
<dbReference type="SMART" id="SM00823">
    <property type="entry name" value="PKS_PP"/>
    <property type="match status" value="1"/>
</dbReference>
<dbReference type="SUPFAM" id="SSF56801">
    <property type="entry name" value="Acetyl-CoA synthetase-like"/>
    <property type="match status" value="1"/>
</dbReference>
<dbReference type="Pfam" id="PF00550">
    <property type="entry name" value="PP-binding"/>
    <property type="match status" value="1"/>
</dbReference>
<dbReference type="InterPro" id="IPR020845">
    <property type="entry name" value="AMP-binding_CS"/>
</dbReference>
<dbReference type="InterPro" id="IPR000873">
    <property type="entry name" value="AMP-dep_synth/lig_dom"/>
</dbReference>
<feature type="non-terminal residue" evidence="6">
    <location>
        <position position="1"/>
    </location>
</feature>